<reference evidence="4 5" key="1">
    <citation type="journal article" date="2016" name="Genome Biol. Evol.">
        <title>Divergent and convergent evolution of fungal pathogenicity.</title>
        <authorList>
            <person name="Shang Y."/>
            <person name="Xiao G."/>
            <person name="Zheng P."/>
            <person name="Cen K."/>
            <person name="Zhan S."/>
            <person name="Wang C."/>
        </authorList>
    </citation>
    <scope>NUCLEOTIDE SEQUENCE [LARGE SCALE GENOMIC DNA]</scope>
    <source>
        <strain evidence="4 5">ARSEF 2679</strain>
    </source>
</reference>
<name>A0A168B9D7_CORFA</name>
<evidence type="ECO:0000256" key="3">
    <source>
        <dbReference type="SAM" id="SignalP"/>
    </source>
</evidence>
<feature type="chain" id="PRO_5007895573" evidence="3">
    <location>
        <begin position="18"/>
        <end position="228"/>
    </location>
</feature>
<organism evidence="4 5">
    <name type="scientific">Cordyceps fumosorosea (strain ARSEF 2679)</name>
    <name type="common">Isaria fumosorosea</name>
    <dbReference type="NCBI Taxonomy" id="1081104"/>
    <lineage>
        <taxon>Eukaryota</taxon>
        <taxon>Fungi</taxon>
        <taxon>Dikarya</taxon>
        <taxon>Ascomycota</taxon>
        <taxon>Pezizomycotina</taxon>
        <taxon>Sordariomycetes</taxon>
        <taxon>Hypocreomycetidae</taxon>
        <taxon>Hypocreales</taxon>
        <taxon>Cordycipitaceae</taxon>
        <taxon>Cordyceps</taxon>
    </lineage>
</organism>
<keyword evidence="5" id="KW-1185">Reference proteome</keyword>
<feature type="signal peptide" evidence="3">
    <location>
        <begin position="1"/>
        <end position="17"/>
    </location>
</feature>
<dbReference type="PANTHER" id="PTHR33630">
    <property type="entry name" value="CUTINASE RV1984C-RELATED-RELATED"/>
    <property type="match status" value="1"/>
</dbReference>
<comment type="caution">
    <text evidence="4">The sequence shown here is derived from an EMBL/GenBank/DDBJ whole genome shotgun (WGS) entry which is preliminary data.</text>
</comment>
<keyword evidence="2" id="KW-1015">Disulfide bond</keyword>
<protein>
    <submittedName>
        <fullName evidence="4">Cutinase</fullName>
    </submittedName>
</protein>
<dbReference type="Gene3D" id="3.40.50.1820">
    <property type="entry name" value="alpha/beta hydrolase"/>
    <property type="match status" value="1"/>
</dbReference>
<dbReference type="InterPro" id="IPR029058">
    <property type="entry name" value="AB_hydrolase_fold"/>
</dbReference>
<evidence type="ECO:0000256" key="1">
    <source>
        <dbReference type="ARBA" id="ARBA00022801"/>
    </source>
</evidence>
<keyword evidence="3" id="KW-0732">Signal</keyword>
<dbReference type="SMART" id="SM01110">
    <property type="entry name" value="Cutinase"/>
    <property type="match status" value="1"/>
</dbReference>
<dbReference type="SUPFAM" id="SSF53474">
    <property type="entry name" value="alpha/beta-Hydrolases"/>
    <property type="match status" value="1"/>
</dbReference>
<dbReference type="OrthoDB" id="3225429at2759"/>
<dbReference type="EMBL" id="AZHB01000005">
    <property type="protein sequence ID" value="OAA69805.1"/>
    <property type="molecule type" value="Genomic_DNA"/>
</dbReference>
<sequence>MLAPLVVAFALASTATAAPVQACPAPAPECSSYSRTREAIINARGTTEPQGESVGFKTMNKNILTTHKGGEIYNVVYGATWDQNSAPGTQDVGKILAKDASECIILEGYSQGATVVVDALPKLTGAAFDAVKGVFLIGDTRRQPGLACNVDMQGGDKTKDTSGILYEEGKGIPTGWIAKSLDVCNVGDSVCDVSAGNGTVLITPEHLAYPTDAGLQKMGADFVLKKLG</sequence>
<evidence type="ECO:0000313" key="5">
    <source>
        <dbReference type="Proteomes" id="UP000076744"/>
    </source>
</evidence>
<proteinExistence type="predicted"/>
<gene>
    <name evidence="4" type="ORF">ISF_03075</name>
</gene>
<dbReference type="GeneID" id="30019367"/>
<dbReference type="RefSeq" id="XP_018706409.1">
    <property type="nucleotide sequence ID" value="XM_018846681.1"/>
</dbReference>
<accession>A0A168B9D7</accession>
<dbReference type="GO" id="GO:0052689">
    <property type="term" value="F:carboxylic ester hydrolase activity"/>
    <property type="evidence" value="ECO:0007669"/>
    <property type="project" value="UniProtKB-ARBA"/>
</dbReference>
<evidence type="ECO:0000313" key="4">
    <source>
        <dbReference type="EMBL" id="OAA69805.1"/>
    </source>
</evidence>
<keyword evidence="1" id="KW-0378">Hydrolase</keyword>
<dbReference type="Proteomes" id="UP000076744">
    <property type="component" value="Unassembled WGS sequence"/>
</dbReference>
<dbReference type="PANTHER" id="PTHR33630:SF9">
    <property type="entry name" value="CUTINASE 4"/>
    <property type="match status" value="1"/>
</dbReference>
<dbReference type="InterPro" id="IPR000675">
    <property type="entry name" value="Cutinase/axe"/>
</dbReference>
<dbReference type="Pfam" id="PF01083">
    <property type="entry name" value="Cutinase"/>
    <property type="match status" value="1"/>
</dbReference>
<dbReference type="AlphaFoldDB" id="A0A168B9D7"/>
<evidence type="ECO:0000256" key="2">
    <source>
        <dbReference type="ARBA" id="ARBA00023157"/>
    </source>
</evidence>
<dbReference type="STRING" id="1081104.A0A168B9D7"/>